<protein>
    <submittedName>
        <fullName evidence="1">Uncharacterized protein</fullName>
    </submittedName>
</protein>
<evidence type="ECO:0000313" key="1">
    <source>
        <dbReference type="EMBL" id="ACU93721.1"/>
    </source>
</evidence>
<keyword evidence="2" id="KW-1185">Reference proteome</keyword>
<dbReference type="AlphaFoldDB" id="C7M4E3"/>
<reference evidence="1 2" key="1">
    <citation type="journal article" date="2009" name="Stand. Genomic Sci.">
        <title>Complete genome sequence of Capnocytophaga ochracea type strain (VPI 2845).</title>
        <authorList>
            <person name="Mavrommatis K."/>
            <person name="Gronow S."/>
            <person name="Saunders E."/>
            <person name="Land M."/>
            <person name="Lapidus A."/>
            <person name="Copeland A."/>
            <person name="Glavina Del Rio T."/>
            <person name="Nolan M."/>
            <person name="Lucas S."/>
            <person name="Chen F."/>
            <person name="Tice H."/>
            <person name="Cheng J.F."/>
            <person name="Bruce D."/>
            <person name="Goodwin L."/>
            <person name="Pitluck S."/>
            <person name="Pati A."/>
            <person name="Ivanova N."/>
            <person name="Chen A."/>
            <person name="Palaniappan K."/>
            <person name="Chain P."/>
            <person name="Hauser L."/>
            <person name="Chang Y.J."/>
            <person name="Jeffries C.D."/>
            <person name="Brettin T."/>
            <person name="Detter J.C."/>
            <person name="Han C."/>
            <person name="Bristow J."/>
            <person name="Goker M."/>
            <person name="Rohde M."/>
            <person name="Eisen J.A."/>
            <person name="Markowitz V."/>
            <person name="Kyrpides N.C."/>
            <person name="Klenk H.P."/>
            <person name="Hugenholtz P."/>
        </authorList>
    </citation>
    <scope>NUCLEOTIDE SEQUENCE [LARGE SCALE GENOMIC DNA]</scope>
    <source>
        <strain evidence="2">ATCC 27872 / DSM 7271 / JCM 12966 / VPI 2845</strain>
    </source>
</reference>
<name>C7M4E3_CAPOD</name>
<dbReference type="Proteomes" id="UP000006650">
    <property type="component" value="Chromosome"/>
</dbReference>
<gene>
    <name evidence="1" type="ordered locus">Coch_2177</name>
</gene>
<evidence type="ECO:0000313" key="2">
    <source>
        <dbReference type="Proteomes" id="UP000006650"/>
    </source>
</evidence>
<dbReference type="KEGG" id="coc:Coch_2177"/>
<sequence>MSLFGVYSLLLHPILKQNISKNKKNLINIQCGSAVAYNLWLFVCKYLRRMFDQEGNSINDSELATKLYS</sequence>
<organism evidence="1 2">
    <name type="scientific">Capnocytophaga ochracea (strain ATCC 27872 / DSM 7271 / CCUG 9716 / JCM 12966 / NCTC 12371 / SS31 / VPI 2845)</name>
    <name type="common">Bacteroides ochraceus</name>
    <dbReference type="NCBI Taxonomy" id="521097"/>
    <lineage>
        <taxon>Bacteria</taxon>
        <taxon>Pseudomonadati</taxon>
        <taxon>Bacteroidota</taxon>
        <taxon>Flavobacteriia</taxon>
        <taxon>Flavobacteriales</taxon>
        <taxon>Flavobacteriaceae</taxon>
        <taxon>Capnocytophaga</taxon>
    </lineage>
</organism>
<proteinExistence type="predicted"/>
<dbReference type="HOGENOM" id="CLU_2768218_0_0_10"/>
<accession>C7M4E3</accession>
<dbReference type="EMBL" id="CP001632">
    <property type="protein sequence ID" value="ACU93721.1"/>
    <property type="molecule type" value="Genomic_DNA"/>
</dbReference>